<evidence type="ECO:0000313" key="11">
    <source>
        <dbReference type="Proteomes" id="UP000005233"/>
    </source>
</evidence>
<keyword evidence="11" id="KW-1185">Reference proteome</keyword>
<comment type="subunit">
    <text evidence="5">The complex is composed of two ATP-binding proteins (WtpC), two transmembrane proteins (WtpB) and a solute-binding protein (WtpA).</text>
</comment>
<dbReference type="SMART" id="SM00382">
    <property type="entry name" value="AAA"/>
    <property type="match status" value="1"/>
</dbReference>
<evidence type="ECO:0000256" key="3">
    <source>
        <dbReference type="ARBA" id="ARBA00022840"/>
    </source>
</evidence>
<dbReference type="AlphaFoldDB" id="H8I8D3"/>
<evidence type="ECO:0000256" key="6">
    <source>
        <dbReference type="ARBA" id="ARBA00039025"/>
    </source>
</evidence>
<dbReference type="GO" id="GO:0005524">
    <property type="term" value="F:ATP binding"/>
    <property type="evidence" value="ECO:0007669"/>
    <property type="project" value="UniProtKB-KW"/>
</dbReference>
<dbReference type="InterPro" id="IPR003593">
    <property type="entry name" value="AAA+_ATPase"/>
</dbReference>
<dbReference type="STRING" id="1041930.Mtc_0215"/>
<dbReference type="Proteomes" id="UP000005233">
    <property type="component" value="Chromosome"/>
</dbReference>
<dbReference type="InterPro" id="IPR005670">
    <property type="entry name" value="PstB-like"/>
</dbReference>
<reference evidence="10 11" key="1">
    <citation type="journal article" date="2012" name="J. Bacteriol.">
        <title>Complete genome sequence of a thermophilic methanogen, Methanocella conradii HZ254, isolated from Chinese rice field soil.</title>
        <authorList>
            <person name="Lu Z."/>
            <person name="Lu Y."/>
        </authorList>
    </citation>
    <scope>NUCLEOTIDE SEQUENCE [LARGE SCALE GENOMIC DNA]</scope>
    <source>
        <strain evidence="11">DSM 24694 / JCM 17849 / CGMCC 1.5162 / HZ254</strain>
    </source>
</reference>
<dbReference type="PANTHER" id="PTHR42781">
    <property type="entry name" value="SPERMIDINE/PUTRESCINE IMPORT ATP-BINDING PROTEIN POTA"/>
    <property type="match status" value="1"/>
</dbReference>
<dbReference type="SUPFAM" id="SSF52540">
    <property type="entry name" value="P-loop containing nucleoside triphosphate hydrolases"/>
    <property type="match status" value="1"/>
</dbReference>
<dbReference type="EMBL" id="CP003243">
    <property type="protein sequence ID" value="AFC98986.1"/>
    <property type="molecule type" value="Genomic_DNA"/>
</dbReference>
<dbReference type="KEGG" id="mez:Mtc_0215"/>
<dbReference type="EC" id="7.3.2.6" evidence="6"/>
<dbReference type="PROSITE" id="PS50893">
    <property type="entry name" value="ABC_TRANSPORTER_2"/>
    <property type="match status" value="1"/>
</dbReference>
<dbReference type="RefSeq" id="WP_014404825.1">
    <property type="nucleotide sequence ID" value="NC_017034.1"/>
</dbReference>
<sequence>MMISVRGLSKSVNGRAILKNVCLEVGEGEALALVGPNGAGKTTLLRIINMLDTCYEGEVLINGINVREGGTMLRRSMAMVFQKPVVFSMNVYDNVAYGLRLRKVPRAEMDERVKEVLALLDMSGREREPARHLSGGEAQRVAFARAYVLKPKLLLLDEPTANLDRNNVAIIEKAIRNINERYGTTVVMVTHSLQQARRLARRMAFMMDGELVEAGSIQKMLDDPADARTRAFVSGDMVF</sequence>
<dbReference type="GO" id="GO:0016020">
    <property type="term" value="C:membrane"/>
    <property type="evidence" value="ECO:0007669"/>
    <property type="project" value="InterPro"/>
</dbReference>
<comment type="similarity">
    <text evidence="4">Belongs to the ABC transporter superfamily. Sulfate/tungstate importer (TC 3.A.1.6) family.</text>
</comment>
<dbReference type="GO" id="GO:0016887">
    <property type="term" value="F:ATP hydrolysis activity"/>
    <property type="evidence" value="ECO:0007669"/>
    <property type="project" value="InterPro"/>
</dbReference>
<accession>H8I8D3</accession>
<dbReference type="InterPro" id="IPR003439">
    <property type="entry name" value="ABC_transporter-like_ATP-bd"/>
</dbReference>
<keyword evidence="2" id="KW-0547">Nucleotide-binding</keyword>
<dbReference type="Pfam" id="PF00005">
    <property type="entry name" value="ABC_tran"/>
    <property type="match status" value="1"/>
</dbReference>
<dbReference type="GO" id="GO:0035435">
    <property type="term" value="P:phosphate ion transmembrane transport"/>
    <property type="evidence" value="ECO:0007669"/>
    <property type="project" value="InterPro"/>
</dbReference>
<dbReference type="InterPro" id="IPR017871">
    <property type="entry name" value="ABC_transporter-like_CS"/>
</dbReference>
<dbReference type="GeneID" id="11970976"/>
<evidence type="ECO:0000256" key="4">
    <source>
        <dbReference type="ARBA" id="ARBA00038307"/>
    </source>
</evidence>
<dbReference type="PROSITE" id="PS00211">
    <property type="entry name" value="ABC_TRANSPORTER_1"/>
    <property type="match status" value="1"/>
</dbReference>
<evidence type="ECO:0000256" key="2">
    <source>
        <dbReference type="ARBA" id="ARBA00022741"/>
    </source>
</evidence>
<evidence type="ECO:0000256" key="7">
    <source>
        <dbReference type="ARBA" id="ARBA00041133"/>
    </source>
</evidence>
<organism evidence="10 11">
    <name type="scientific">Methanocella conradii (strain DSM 24694 / JCM 17849 / CGMCC 1.5162 / HZ254)</name>
    <dbReference type="NCBI Taxonomy" id="1041930"/>
    <lineage>
        <taxon>Archaea</taxon>
        <taxon>Methanobacteriati</taxon>
        <taxon>Methanobacteriota</taxon>
        <taxon>Stenosarchaea group</taxon>
        <taxon>Methanomicrobia</taxon>
        <taxon>Methanocellales</taxon>
        <taxon>Methanocellaceae</taxon>
        <taxon>Methanocella</taxon>
    </lineage>
</organism>
<dbReference type="InterPro" id="IPR027417">
    <property type="entry name" value="P-loop_NTPase"/>
</dbReference>
<name>H8I8D3_METCZ</name>
<evidence type="ECO:0000256" key="8">
    <source>
        <dbReference type="ARBA" id="ARBA00047936"/>
    </source>
</evidence>
<keyword evidence="1" id="KW-0813">Transport</keyword>
<dbReference type="PANTHER" id="PTHR42781:SF9">
    <property type="entry name" value="AMINO ACID ABC TRANSPORTER, ATP-BINDING PROTEIN-RELATED"/>
    <property type="match status" value="1"/>
</dbReference>
<dbReference type="HOGENOM" id="CLU_000604_1_22_2"/>
<keyword evidence="3" id="KW-0067">ATP-binding</keyword>
<protein>
    <recommendedName>
        <fullName evidence="7">Molybdate/tungstate import ATP-binding protein WtpC</fullName>
        <ecNumber evidence="6">7.3.2.6</ecNumber>
    </recommendedName>
</protein>
<dbReference type="eggNOG" id="arCOG00231">
    <property type="taxonomic scope" value="Archaea"/>
</dbReference>
<dbReference type="CDD" id="cd03260">
    <property type="entry name" value="ABC_PstB_phosphate_transporter"/>
    <property type="match status" value="1"/>
</dbReference>
<proteinExistence type="inferred from homology"/>
<dbReference type="GO" id="GO:1901238">
    <property type="term" value="F:ABC-type tungstate transporter activity"/>
    <property type="evidence" value="ECO:0007669"/>
    <property type="project" value="UniProtKB-EC"/>
</dbReference>
<evidence type="ECO:0000313" key="10">
    <source>
        <dbReference type="EMBL" id="AFC98986.1"/>
    </source>
</evidence>
<comment type="catalytic activity">
    <reaction evidence="8">
        <text>tungstate(in) + ATP + H2O = tungstate(out) + ADP + phosphate + H(+)</text>
        <dbReference type="Rhea" id="RHEA:35027"/>
        <dbReference type="ChEBI" id="CHEBI:15377"/>
        <dbReference type="ChEBI" id="CHEBI:15378"/>
        <dbReference type="ChEBI" id="CHEBI:30616"/>
        <dbReference type="ChEBI" id="CHEBI:43474"/>
        <dbReference type="ChEBI" id="CHEBI:46502"/>
        <dbReference type="ChEBI" id="CHEBI:456216"/>
        <dbReference type="EC" id="7.3.2.6"/>
    </reaction>
</comment>
<feature type="domain" description="ABC transporter" evidence="9">
    <location>
        <begin position="3"/>
        <end position="233"/>
    </location>
</feature>
<dbReference type="Gene3D" id="3.40.50.300">
    <property type="entry name" value="P-loop containing nucleotide triphosphate hydrolases"/>
    <property type="match status" value="1"/>
</dbReference>
<dbReference type="InterPro" id="IPR050093">
    <property type="entry name" value="ABC_SmlMolc_Importer"/>
</dbReference>
<evidence type="ECO:0000256" key="1">
    <source>
        <dbReference type="ARBA" id="ARBA00022448"/>
    </source>
</evidence>
<evidence type="ECO:0000259" key="9">
    <source>
        <dbReference type="PROSITE" id="PS50893"/>
    </source>
</evidence>
<gene>
    <name evidence="10" type="ordered locus">Mtc_0215</name>
</gene>
<dbReference type="SMR" id="H8I8D3"/>
<dbReference type="GO" id="GO:0005315">
    <property type="term" value="F:phosphate transmembrane transporter activity"/>
    <property type="evidence" value="ECO:0007669"/>
    <property type="project" value="InterPro"/>
</dbReference>
<evidence type="ECO:0000256" key="5">
    <source>
        <dbReference type="ARBA" id="ARBA00038781"/>
    </source>
</evidence>